<sequence length="237" mass="27103">MSNLQKRLLKLFLMERLKVMGLTFLFFSAIVVIFSLIPRMETFVFEFEFEGSTLITFAMIFSIFLKCIPQFQLSTMAGLTRKKIIMNELLLNTINVLITLIIFLIASVLKINWTIGSVHIYFSPEMIQFGLNSMTGMIAIFLSLFASFMGVTTFFFVMNKFTSKKAFVFMIFLMYPIVGLLVMIVTSIPNLLSFLIASYNFYIQNLFIGNVILCGVMTVLFLLAIYKHESKSTVSDV</sequence>
<dbReference type="RefSeq" id="WP_006702885.1">
    <property type="nucleotide sequence ID" value="NZ_KI391971.1"/>
</dbReference>
<keyword evidence="1" id="KW-0472">Membrane</keyword>
<feature type="transmembrane region" description="Helical" evidence="1">
    <location>
        <begin position="49"/>
        <end position="68"/>
    </location>
</feature>
<keyword evidence="1" id="KW-0812">Transmembrane</keyword>
<organism evidence="2 3">
    <name type="scientific">Granulicatella elegans ATCC 700633</name>
    <dbReference type="NCBI Taxonomy" id="626369"/>
    <lineage>
        <taxon>Bacteria</taxon>
        <taxon>Bacillati</taxon>
        <taxon>Bacillota</taxon>
        <taxon>Bacilli</taxon>
        <taxon>Lactobacillales</taxon>
        <taxon>Carnobacteriaceae</taxon>
        <taxon>Granulicatella</taxon>
    </lineage>
</organism>
<evidence type="ECO:0000313" key="2">
    <source>
        <dbReference type="EMBL" id="EEW93729.1"/>
    </source>
</evidence>
<gene>
    <name evidence="2" type="ORF">HMPREF0446_00611</name>
</gene>
<protein>
    <submittedName>
        <fullName evidence="2">Uncharacterized protein</fullName>
    </submittedName>
</protein>
<reference evidence="2" key="2">
    <citation type="submission" date="2011-10" db="EMBL/GenBank/DDBJ databases">
        <title>The Genome Sequence of Granulicatella elegans ATCC 700633.</title>
        <authorList>
            <consortium name="The Broad Institute Genome Sequencing Platform"/>
            <consortium name="The Broad Institute Genome Sequencing Center for Infectious Disease"/>
            <person name="Earl A."/>
            <person name="Ward D."/>
            <person name="Feldgarden M."/>
            <person name="Gevers D."/>
            <person name="Sibley C.D."/>
            <person name="Field T.R."/>
            <person name="Grinwis M."/>
            <person name="Eshaghurshan C.S."/>
            <person name="Surette M.G."/>
            <person name="Young S.K."/>
            <person name="Zeng Q."/>
            <person name="Gargeya S."/>
            <person name="Fitzgerald M."/>
            <person name="Haas B."/>
            <person name="Abouelleil A."/>
            <person name="Alvarado L."/>
            <person name="Arachchi H.M."/>
            <person name="Berlin A."/>
            <person name="Brown A."/>
            <person name="Chapman S.B."/>
            <person name="Chen Z."/>
            <person name="Dunbar C."/>
            <person name="Freedman E."/>
            <person name="Gearin G."/>
            <person name="Goldberg J."/>
            <person name="Griggs A."/>
            <person name="Gujja S."/>
            <person name="Heiman D."/>
            <person name="Howarth C."/>
            <person name="Larson L."/>
            <person name="Lui A."/>
            <person name="MacDonald P.J.P."/>
            <person name="Montmayeur A."/>
            <person name="Murphy C."/>
            <person name="Neiman D."/>
            <person name="Pearson M."/>
            <person name="Priest M."/>
            <person name="Roberts A."/>
            <person name="Saif S."/>
            <person name="Shea T."/>
            <person name="Shenoy N."/>
            <person name="Sisk P."/>
            <person name="Stolte C."/>
            <person name="Sykes S."/>
            <person name="Wortman J."/>
            <person name="Nusbaum C."/>
            <person name="Birren B."/>
        </authorList>
    </citation>
    <scope>NUCLEOTIDE SEQUENCE [LARGE SCALE GENOMIC DNA]</scope>
    <source>
        <strain evidence="2">ATCC 700633</strain>
    </source>
</reference>
<feature type="transmembrane region" description="Helical" evidence="1">
    <location>
        <begin position="202"/>
        <end position="226"/>
    </location>
</feature>
<accession>D0BKX6</accession>
<dbReference type="Proteomes" id="UP000002939">
    <property type="component" value="Unassembled WGS sequence"/>
</dbReference>
<name>D0BKX6_9LACT</name>
<feature type="transmembrane region" description="Helical" evidence="1">
    <location>
        <begin position="169"/>
        <end position="196"/>
    </location>
</feature>
<proteinExistence type="predicted"/>
<dbReference type="EMBL" id="ACRF02000013">
    <property type="protein sequence ID" value="EEW93729.1"/>
    <property type="molecule type" value="Genomic_DNA"/>
</dbReference>
<reference evidence="2" key="1">
    <citation type="submission" date="2009-09" db="EMBL/GenBank/DDBJ databases">
        <authorList>
            <consortium name="The Broad Institute Genome Sequencing Platform"/>
            <person name="Ward D."/>
            <person name="Feldgarden M."/>
            <person name="Earl A."/>
            <person name="Young S.K."/>
            <person name="Zeng Q."/>
            <person name="Koehrsen M."/>
            <person name="Alvarado L."/>
            <person name="Berlin A."/>
            <person name="Bochicchio J."/>
            <person name="Borenstein D."/>
            <person name="Chapman S.B."/>
            <person name="Chen Z."/>
            <person name="Engels R."/>
            <person name="Freedman E."/>
            <person name="Gellesch M."/>
            <person name="Goldberg J."/>
            <person name="Griggs A."/>
            <person name="Gujja S."/>
            <person name="Heilman E."/>
            <person name="Heiman D."/>
            <person name="Hepburn T."/>
            <person name="Howarth C."/>
            <person name="Jen D."/>
            <person name="Larson L."/>
            <person name="Lewis B."/>
            <person name="Mehta T."/>
            <person name="Park D."/>
            <person name="Pearson M."/>
            <person name="Roberts A."/>
            <person name="Saif S."/>
            <person name="Shea T."/>
            <person name="Shenoy N."/>
            <person name="Sisk P."/>
            <person name="Stolte C."/>
            <person name="Sykes S."/>
            <person name="Thomson T."/>
            <person name="Walk T."/>
            <person name="White J."/>
            <person name="Yandava C."/>
            <person name="Sibley C.D."/>
            <person name="Field T.R."/>
            <person name="Grinwis M."/>
            <person name="Eshaghurshan C.S."/>
            <person name="Surette M.G."/>
            <person name="Haas B."/>
            <person name="Nusbaum C."/>
            <person name="Birren B."/>
        </authorList>
    </citation>
    <scope>NUCLEOTIDE SEQUENCE [LARGE SCALE GENOMIC DNA]</scope>
    <source>
        <strain evidence="2">ATCC 700633</strain>
    </source>
</reference>
<dbReference type="STRING" id="626369.HMPREF0446_00611"/>
<feature type="transmembrane region" description="Helical" evidence="1">
    <location>
        <begin position="20"/>
        <end position="37"/>
    </location>
</feature>
<feature type="transmembrane region" description="Helical" evidence="1">
    <location>
        <begin position="89"/>
        <end position="113"/>
    </location>
</feature>
<dbReference type="AlphaFoldDB" id="D0BKX6"/>
<feature type="transmembrane region" description="Helical" evidence="1">
    <location>
        <begin position="133"/>
        <end position="157"/>
    </location>
</feature>
<keyword evidence="3" id="KW-1185">Reference proteome</keyword>
<dbReference type="HOGENOM" id="CLU_1169352_0_0_9"/>
<comment type="caution">
    <text evidence="2">The sequence shown here is derived from an EMBL/GenBank/DDBJ whole genome shotgun (WGS) entry which is preliminary data.</text>
</comment>
<keyword evidence="1" id="KW-1133">Transmembrane helix</keyword>
<evidence type="ECO:0000313" key="3">
    <source>
        <dbReference type="Proteomes" id="UP000002939"/>
    </source>
</evidence>
<evidence type="ECO:0000256" key="1">
    <source>
        <dbReference type="SAM" id="Phobius"/>
    </source>
</evidence>